<feature type="compositionally biased region" description="Low complexity" evidence="5">
    <location>
        <begin position="365"/>
        <end position="377"/>
    </location>
</feature>
<protein>
    <recommendedName>
        <fullName evidence="2">protein-tyrosine-phosphatase</fullName>
        <ecNumber evidence="2">3.1.3.48</ecNumber>
    </recommendedName>
</protein>
<dbReference type="PANTHER" id="PTHR10159:SF519">
    <property type="entry name" value="DUAL SPECIFICITY PROTEIN PHOSPHATASE MPK3"/>
    <property type="match status" value="1"/>
</dbReference>
<dbReference type="AlphaFoldDB" id="A0A0C9VDL7"/>
<feature type="region of interest" description="Disordered" evidence="5">
    <location>
        <begin position="301"/>
        <end position="335"/>
    </location>
</feature>
<dbReference type="EMBL" id="KN837113">
    <property type="protein sequence ID" value="KIJ45149.1"/>
    <property type="molecule type" value="Genomic_DNA"/>
</dbReference>
<reference evidence="8 9" key="1">
    <citation type="submission" date="2014-06" db="EMBL/GenBank/DDBJ databases">
        <title>Evolutionary Origins and Diversification of the Mycorrhizal Mutualists.</title>
        <authorList>
            <consortium name="DOE Joint Genome Institute"/>
            <consortium name="Mycorrhizal Genomics Consortium"/>
            <person name="Kohler A."/>
            <person name="Kuo A."/>
            <person name="Nagy L.G."/>
            <person name="Floudas D."/>
            <person name="Copeland A."/>
            <person name="Barry K.W."/>
            <person name="Cichocki N."/>
            <person name="Veneault-Fourrey C."/>
            <person name="LaButti K."/>
            <person name="Lindquist E.A."/>
            <person name="Lipzen A."/>
            <person name="Lundell T."/>
            <person name="Morin E."/>
            <person name="Murat C."/>
            <person name="Riley R."/>
            <person name="Ohm R."/>
            <person name="Sun H."/>
            <person name="Tunlid A."/>
            <person name="Henrissat B."/>
            <person name="Grigoriev I.V."/>
            <person name="Hibbett D.S."/>
            <person name="Martin F."/>
        </authorList>
    </citation>
    <scope>NUCLEOTIDE SEQUENCE [LARGE SCALE GENOMIC DNA]</scope>
    <source>
        <strain evidence="8 9">SS14</strain>
    </source>
</reference>
<dbReference type="InterPro" id="IPR020422">
    <property type="entry name" value="TYR_PHOSPHATASE_DUAL_dom"/>
</dbReference>
<organism evidence="8 9">
    <name type="scientific">Sphaerobolus stellatus (strain SS14)</name>
    <dbReference type="NCBI Taxonomy" id="990650"/>
    <lineage>
        <taxon>Eukaryota</taxon>
        <taxon>Fungi</taxon>
        <taxon>Dikarya</taxon>
        <taxon>Basidiomycota</taxon>
        <taxon>Agaricomycotina</taxon>
        <taxon>Agaricomycetes</taxon>
        <taxon>Phallomycetidae</taxon>
        <taxon>Geastrales</taxon>
        <taxon>Sphaerobolaceae</taxon>
        <taxon>Sphaerobolus</taxon>
    </lineage>
</organism>
<dbReference type="InterPro" id="IPR016130">
    <property type="entry name" value="Tyr_Pase_AS"/>
</dbReference>
<feature type="compositionally biased region" description="Low complexity" evidence="5">
    <location>
        <begin position="37"/>
        <end position="60"/>
    </location>
</feature>
<dbReference type="Gene3D" id="3.90.190.10">
    <property type="entry name" value="Protein tyrosine phosphatase superfamily"/>
    <property type="match status" value="1"/>
</dbReference>
<evidence type="ECO:0000256" key="1">
    <source>
        <dbReference type="ARBA" id="ARBA00008601"/>
    </source>
</evidence>
<gene>
    <name evidence="8" type="ORF">M422DRAFT_167414</name>
</gene>
<dbReference type="EC" id="3.1.3.48" evidence="2"/>
<dbReference type="GO" id="GO:0005737">
    <property type="term" value="C:cytoplasm"/>
    <property type="evidence" value="ECO:0007669"/>
    <property type="project" value="TreeGrafter"/>
</dbReference>
<dbReference type="OrthoDB" id="2017893at2759"/>
<dbReference type="SUPFAM" id="SSF52799">
    <property type="entry name" value="(Phosphotyrosine protein) phosphatases II"/>
    <property type="match status" value="1"/>
</dbReference>
<dbReference type="PROSITE" id="PS00383">
    <property type="entry name" value="TYR_PHOSPHATASE_1"/>
    <property type="match status" value="1"/>
</dbReference>
<dbReference type="SMART" id="SM00195">
    <property type="entry name" value="DSPc"/>
    <property type="match status" value="1"/>
</dbReference>
<comment type="similarity">
    <text evidence="1">Belongs to the protein-tyrosine phosphatase family. Non-receptor class dual specificity subfamily.</text>
</comment>
<evidence type="ECO:0000313" key="9">
    <source>
        <dbReference type="Proteomes" id="UP000054279"/>
    </source>
</evidence>
<dbReference type="PROSITE" id="PS50056">
    <property type="entry name" value="TYR_PHOSPHATASE_2"/>
    <property type="match status" value="1"/>
</dbReference>
<sequence length="667" mass="71566">MNIVVEEESPASAVSDQSEGDSIPPPKPKSLRNQKKLSLNLSAHSNASSTSLNIPDSPVAAAPPIPQQPSNAAAARRRPSIVSLPNASVFAHRRDEEASPSAPYIDGPIQILPGIWIGSEDNVRDWKSLVERGIRSILNVAKEVACPFAPVAEVPLRSTVSTPNLAMKFSDSERDSTYVPPHGPSGRPAMHYLRLPWSHGQTDLVGIGFVEGMTFVDQALARGDGVLVHCQCGVSRSATMVIALVMRAAHSNSPSTPPEVLALKNGGMHASYAFVKEKSKWVGPNMSLMYQLLEYERTLNSGNNSPTLSDHSSQIASEEAEWGRRRQEMEAAPSAVEEDVENLAFMQEARALDLEMEHRIVARKGSQQSNFSSNTGSSGSGMGMGTAWKSRFGYGRSRAGSVASNFTNRSVLSEDLLEEDEENMESMLDIPPDSSSGTPSTELTEEESRLSSLRTRRSRNGLARMALPPPTAPAFKQSFGLLPPPSASHTKTSFGALPPPSAPASRQTFSLQAPPKKFQKRRPPPVLLPPVPPSPVGVIAQEQENQPISSTPKKWLRQAPAPLRIPSTPTSRRSSRSSATSSLSLAPTPSQTLFVFPPEESVSTPSTLTLTSNLTGGLGGLFPSLSTPRVSTFRKEGRRRSLILATPPTPTIACSRVDVLGVVAKGP</sequence>
<dbReference type="InterPro" id="IPR000340">
    <property type="entry name" value="Dual-sp_phosphatase_cat-dom"/>
</dbReference>
<keyword evidence="4" id="KW-0904">Protein phosphatase</keyword>
<keyword evidence="3" id="KW-0378">Hydrolase</keyword>
<dbReference type="InterPro" id="IPR029021">
    <property type="entry name" value="Prot-tyrosine_phosphatase-like"/>
</dbReference>
<evidence type="ECO:0000259" key="6">
    <source>
        <dbReference type="PROSITE" id="PS50054"/>
    </source>
</evidence>
<evidence type="ECO:0000256" key="2">
    <source>
        <dbReference type="ARBA" id="ARBA00013064"/>
    </source>
</evidence>
<evidence type="ECO:0000313" key="8">
    <source>
        <dbReference type="EMBL" id="KIJ45149.1"/>
    </source>
</evidence>
<keyword evidence="9" id="KW-1185">Reference proteome</keyword>
<dbReference type="PANTHER" id="PTHR10159">
    <property type="entry name" value="DUAL SPECIFICITY PROTEIN PHOSPHATASE"/>
    <property type="match status" value="1"/>
</dbReference>
<name>A0A0C9VDL7_SPHS4</name>
<dbReference type="GO" id="GO:0017017">
    <property type="term" value="F:MAP kinase tyrosine/serine/threonine phosphatase activity"/>
    <property type="evidence" value="ECO:0007669"/>
    <property type="project" value="TreeGrafter"/>
</dbReference>
<feature type="domain" description="Tyrosine-protein phosphatase" evidence="6">
    <location>
        <begin position="107"/>
        <end position="301"/>
    </location>
</feature>
<accession>A0A0C9VDL7</accession>
<feature type="region of interest" description="Disordered" evidence="5">
    <location>
        <begin position="419"/>
        <end position="526"/>
    </location>
</feature>
<evidence type="ECO:0000256" key="3">
    <source>
        <dbReference type="ARBA" id="ARBA00022801"/>
    </source>
</evidence>
<feature type="compositionally biased region" description="Polar residues" evidence="5">
    <location>
        <begin position="301"/>
        <end position="316"/>
    </location>
</feature>
<dbReference type="GO" id="GO:0033550">
    <property type="term" value="F:MAP kinase tyrosine phosphatase activity"/>
    <property type="evidence" value="ECO:0007669"/>
    <property type="project" value="TreeGrafter"/>
</dbReference>
<evidence type="ECO:0000256" key="5">
    <source>
        <dbReference type="SAM" id="MobiDB-lite"/>
    </source>
</evidence>
<dbReference type="InterPro" id="IPR000387">
    <property type="entry name" value="Tyr_Pase_dom"/>
</dbReference>
<dbReference type="GO" id="GO:0043409">
    <property type="term" value="P:negative regulation of MAPK cascade"/>
    <property type="evidence" value="ECO:0007669"/>
    <property type="project" value="TreeGrafter"/>
</dbReference>
<dbReference type="Pfam" id="PF00782">
    <property type="entry name" value="DSPc"/>
    <property type="match status" value="1"/>
</dbReference>
<feature type="domain" description="Tyrosine specific protein phosphatases" evidence="7">
    <location>
        <begin position="207"/>
        <end position="246"/>
    </location>
</feature>
<dbReference type="GO" id="GO:0008330">
    <property type="term" value="F:protein tyrosine/threonine phosphatase activity"/>
    <property type="evidence" value="ECO:0007669"/>
    <property type="project" value="TreeGrafter"/>
</dbReference>
<feature type="compositionally biased region" description="Low complexity" evidence="5">
    <location>
        <begin position="566"/>
        <end position="590"/>
    </location>
</feature>
<dbReference type="Proteomes" id="UP000054279">
    <property type="component" value="Unassembled WGS sequence"/>
</dbReference>
<evidence type="ECO:0000256" key="4">
    <source>
        <dbReference type="ARBA" id="ARBA00022912"/>
    </source>
</evidence>
<proteinExistence type="inferred from homology"/>
<evidence type="ECO:0000259" key="7">
    <source>
        <dbReference type="PROSITE" id="PS50056"/>
    </source>
</evidence>
<feature type="compositionally biased region" description="Low complexity" evidence="5">
    <location>
        <begin position="425"/>
        <end position="442"/>
    </location>
</feature>
<feature type="region of interest" description="Disordered" evidence="5">
    <location>
        <begin position="1"/>
        <end position="78"/>
    </location>
</feature>
<dbReference type="PROSITE" id="PS50054">
    <property type="entry name" value="TYR_PHOSPHATASE_DUAL"/>
    <property type="match status" value="1"/>
</dbReference>
<feature type="region of interest" description="Disordered" evidence="5">
    <location>
        <begin position="363"/>
        <end position="383"/>
    </location>
</feature>
<feature type="region of interest" description="Disordered" evidence="5">
    <location>
        <begin position="544"/>
        <end position="591"/>
    </location>
</feature>
<dbReference type="HOGENOM" id="CLU_023363_1_0_1"/>